<evidence type="ECO:0000259" key="9">
    <source>
        <dbReference type="Pfam" id="PF03167"/>
    </source>
</evidence>
<gene>
    <name evidence="13" type="ORF">AB204_10605</name>
</gene>
<dbReference type="Pfam" id="PF14579">
    <property type="entry name" value="HHH_6"/>
    <property type="match status" value="1"/>
</dbReference>
<dbReference type="Gene3D" id="3.20.20.140">
    <property type="entry name" value="Metal-dependent hydrolases"/>
    <property type="match status" value="1"/>
</dbReference>
<dbReference type="InterPro" id="IPR011708">
    <property type="entry name" value="DNA_pol3_alpha_NTPase_dom"/>
</dbReference>
<dbReference type="Gene3D" id="1.10.150.870">
    <property type="match status" value="1"/>
</dbReference>
<feature type="domain" description="Uracil-DNA glycosylase-like" evidence="9">
    <location>
        <begin position="1041"/>
        <end position="1158"/>
    </location>
</feature>
<dbReference type="AlphaFoldDB" id="A0A0J5FSC0"/>
<name>A0A0J5FSC0_9GAMM</name>
<evidence type="ECO:0000313" key="13">
    <source>
        <dbReference type="EMBL" id="KMJ45171.1"/>
    </source>
</evidence>
<dbReference type="PANTHER" id="PTHR32294:SF0">
    <property type="entry name" value="DNA POLYMERASE III SUBUNIT ALPHA"/>
    <property type="match status" value="1"/>
</dbReference>
<dbReference type="Proteomes" id="UP000036277">
    <property type="component" value="Unassembled WGS sequence"/>
</dbReference>
<sequence length="1178" mass="130780">MQALLARTDFSLGESTIKASKAVEIAKLKGYKAIISSDTMNISAVIPMQLAASDELSVVLGTRLCIVDNPFLESENKARKEAGEELLPVMRDFSYSFIAMVKNETGFSDLCSLISLGYERKQFYKTPRLDIEQVITTYQKGNIALMTADFDSVFRRRDYMAIMEKLASVGSDDLYAAIYPMTSPFFDQINIKSSLAADTLSLKKIAFYPAYYEMPEDADLKDVAYQVCNNVKSDQIHRMRIPYVRDNAINDRVHLLKNLKEFSVRTSTLVTPAMVSTMQDELIEKCKWRWHKMDVALPKMADDEAVTLKAMAISGLKAKLTGQSFGYTPPSTQWQAYIDRLKYELEVLNRLGFCGYFLLVSDLMQHALKTKVPVGAGRGSVGGSLVAWCVGITDVDPIRHGLLFERFINPERLDLPDADLDFSQAKRHLAIQYLYDKYGQDYVAGIVNYSYLGAASAIRDSARIFNVPASDLSVSKEVGWAVKDGDDLPLEELRTELASLDKYADKYPQAFSAACKLKSMMRSYGRHAAGMIVSSVPIHERAVIELRGDERVINWDKRHCEDMGLIKLDVLGLATLDLLQLAVDYIDERYGSGTVKLNEVSLDDKKVMANFADGRTKGVFQLESAPMRKLLKDLGSGLDPVSFETVVATTALFRPGPIQSGMLDTFVGVAKGFHEPSSLHPKLDELTKETNGVILYQEQTMKTVQILGGFTLAEADGVRSAIGKKDTAKMALMGTLFKAQAGAGWIDVLFEDRVIKTVHRAEHFKCGDTKLTVEDALRAGLELLIEDKLVNSIVSGSEQPGLSEEKANEIWEALEKNGSYQFNKSHAVAYTLISYQSMWLKTYYPAEFFAAALTILGEDKHQDLANDALDYGIVIMPPDINISSQRMEIRDIDGRPTLFAPFSAIKGCSSTGSIAIVNARDKVGGKFESKSQFVEAVNKRSCNSRVIEALDLVGAFAVIESDQPPATDESRRKNQAEMMGSLIVEAVKTSRNFIIDEKVNANINLLMNRIASETGLKDGLVRPRTGRKPRFMIILDGASKGDSTNGYFMESGYNEFKAILANAGFLTGDLYITGVLKKPKDEGMKTYSKEDIVAFTEYMKAELEIAKPTYVLACGNLAASLFNNKSKPSDLVGRKEYFSGMDATVFYAFNPNILYFRPEEDEKLIKIVEEIANAVNES</sequence>
<proteinExistence type="predicted"/>
<dbReference type="InterPro" id="IPR004805">
    <property type="entry name" value="DnaE2/DnaE/PolC"/>
</dbReference>
<dbReference type="NCBIfam" id="TIGR00594">
    <property type="entry name" value="polc"/>
    <property type="match status" value="1"/>
</dbReference>
<keyword evidence="5" id="KW-0235">DNA replication</keyword>
<dbReference type="GO" id="GO:0008408">
    <property type="term" value="F:3'-5' exonuclease activity"/>
    <property type="evidence" value="ECO:0007669"/>
    <property type="project" value="InterPro"/>
</dbReference>
<dbReference type="InterPro" id="IPR040982">
    <property type="entry name" value="DNA_pol3_finger"/>
</dbReference>
<organism evidence="13 14">
    <name type="scientific">Xenorhabdus khoisanae</name>
    <dbReference type="NCBI Taxonomy" id="880157"/>
    <lineage>
        <taxon>Bacteria</taxon>
        <taxon>Pseudomonadati</taxon>
        <taxon>Pseudomonadota</taxon>
        <taxon>Gammaproteobacteria</taxon>
        <taxon>Enterobacterales</taxon>
        <taxon>Morganellaceae</taxon>
        <taxon>Xenorhabdus</taxon>
    </lineage>
</organism>
<feature type="domain" description="DNA polymerase III alpha subunit finger" evidence="12">
    <location>
        <begin position="575"/>
        <end position="739"/>
    </location>
</feature>
<comment type="caution">
    <text evidence="13">The sequence shown here is derived from an EMBL/GenBank/DDBJ whole genome shotgun (WGS) entry which is preliminary data.</text>
</comment>
<dbReference type="GO" id="GO:0003887">
    <property type="term" value="F:DNA-directed DNA polymerase activity"/>
    <property type="evidence" value="ECO:0007669"/>
    <property type="project" value="UniProtKB-KW"/>
</dbReference>
<dbReference type="EMBL" id="LFCV01000064">
    <property type="protein sequence ID" value="KMJ45171.1"/>
    <property type="molecule type" value="Genomic_DNA"/>
</dbReference>
<dbReference type="Gene3D" id="3.40.470.10">
    <property type="entry name" value="Uracil-DNA glycosylase-like domain"/>
    <property type="match status" value="1"/>
</dbReference>
<evidence type="ECO:0000256" key="3">
    <source>
        <dbReference type="ARBA" id="ARBA00022679"/>
    </source>
</evidence>
<evidence type="ECO:0000256" key="5">
    <source>
        <dbReference type="ARBA" id="ARBA00022705"/>
    </source>
</evidence>
<evidence type="ECO:0000256" key="2">
    <source>
        <dbReference type="ARBA" id="ARBA00019114"/>
    </source>
</evidence>
<dbReference type="Pfam" id="PF03167">
    <property type="entry name" value="UDG"/>
    <property type="match status" value="1"/>
</dbReference>
<keyword evidence="14" id="KW-1185">Reference proteome</keyword>
<evidence type="ECO:0000259" key="11">
    <source>
        <dbReference type="Pfam" id="PF14579"/>
    </source>
</evidence>
<keyword evidence="6" id="KW-0239">DNA-directed DNA polymerase</keyword>
<dbReference type="Pfam" id="PF07733">
    <property type="entry name" value="DNA_pol3_alpha"/>
    <property type="match status" value="1"/>
</dbReference>
<dbReference type="PANTHER" id="PTHR32294">
    <property type="entry name" value="DNA POLYMERASE III SUBUNIT ALPHA"/>
    <property type="match status" value="1"/>
</dbReference>
<feature type="domain" description="DNA polymerase helix-hairpin-helix motif" evidence="11">
    <location>
        <begin position="872"/>
        <end position="961"/>
    </location>
</feature>
<dbReference type="SUPFAM" id="SSF52141">
    <property type="entry name" value="Uracil-DNA glycosylase-like"/>
    <property type="match status" value="1"/>
</dbReference>
<evidence type="ECO:0000313" key="14">
    <source>
        <dbReference type="Proteomes" id="UP000036277"/>
    </source>
</evidence>
<dbReference type="InterPro" id="IPR005122">
    <property type="entry name" value="Uracil-DNA_glycosylase-like"/>
</dbReference>
<feature type="domain" description="Bacterial DNA polymerase III alpha subunit NTPase" evidence="10">
    <location>
        <begin position="315"/>
        <end position="572"/>
    </location>
</feature>
<dbReference type="GO" id="GO:0006260">
    <property type="term" value="P:DNA replication"/>
    <property type="evidence" value="ECO:0007669"/>
    <property type="project" value="UniProtKB-KW"/>
</dbReference>
<dbReference type="OrthoDB" id="9803237at2"/>
<dbReference type="InterPro" id="IPR029460">
    <property type="entry name" value="DNAPol_HHH"/>
</dbReference>
<keyword evidence="4" id="KW-0548">Nucleotidyltransferase</keyword>
<dbReference type="Pfam" id="PF02811">
    <property type="entry name" value="PHP"/>
    <property type="match status" value="1"/>
</dbReference>
<feature type="domain" description="PHP" evidence="8">
    <location>
        <begin position="7"/>
        <end position="149"/>
    </location>
</feature>
<evidence type="ECO:0000256" key="7">
    <source>
        <dbReference type="ARBA" id="ARBA00049244"/>
    </source>
</evidence>
<dbReference type="InterPro" id="IPR036895">
    <property type="entry name" value="Uracil-DNA_glycosylase-like_sf"/>
</dbReference>
<comment type="catalytic activity">
    <reaction evidence="7">
        <text>DNA(n) + a 2'-deoxyribonucleoside 5'-triphosphate = DNA(n+1) + diphosphate</text>
        <dbReference type="Rhea" id="RHEA:22508"/>
        <dbReference type="Rhea" id="RHEA-COMP:17339"/>
        <dbReference type="Rhea" id="RHEA-COMP:17340"/>
        <dbReference type="ChEBI" id="CHEBI:33019"/>
        <dbReference type="ChEBI" id="CHEBI:61560"/>
        <dbReference type="ChEBI" id="CHEBI:173112"/>
        <dbReference type="EC" id="2.7.7.7"/>
    </reaction>
</comment>
<dbReference type="PATRIC" id="fig|880157.4.peg.2244"/>
<evidence type="ECO:0000259" key="8">
    <source>
        <dbReference type="Pfam" id="PF02811"/>
    </source>
</evidence>
<evidence type="ECO:0000259" key="10">
    <source>
        <dbReference type="Pfam" id="PF07733"/>
    </source>
</evidence>
<protein>
    <recommendedName>
        <fullName evidence="2">DNA polymerase III subunit alpha</fullName>
        <ecNumber evidence="1">2.7.7.7</ecNumber>
    </recommendedName>
</protein>
<keyword evidence="3" id="KW-0808">Transferase</keyword>
<evidence type="ECO:0000256" key="1">
    <source>
        <dbReference type="ARBA" id="ARBA00012417"/>
    </source>
</evidence>
<dbReference type="RefSeq" id="WP_047963366.1">
    <property type="nucleotide sequence ID" value="NZ_CAWMBG010000064.1"/>
</dbReference>
<dbReference type="InterPro" id="IPR004013">
    <property type="entry name" value="PHP_dom"/>
</dbReference>
<dbReference type="EC" id="2.7.7.7" evidence="1"/>
<dbReference type="Pfam" id="PF17657">
    <property type="entry name" value="DNA_pol3_finger"/>
    <property type="match status" value="1"/>
</dbReference>
<dbReference type="STRING" id="880157.AB204_10605"/>
<evidence type="ECO:0000259" key="12">
    <source>
        <dbReference type="Pfam" id="PF17657"/>
    </source>
</evidence>
<evidence type="ECO:0000256" key="6">
    <source>
        <dbReference type="ARBA" id="ARBA00022932"/>
    </source>
</evidence>
<reference evidence="13 14" key="1">
    <citation type="submission" date="2015-06" db="EMBL/GenBank/DDBJ databases">
        <title>Draft Whole-Genome Sequence of the Entomopathogenic Bacterium Xenorhabdus khoisanae.</title>
        <authorList>
            <person name="Naidoo S."/>
            <person name="Featherston J."/>
            <person name="Gray V.M."/>
        </authorList>
    </citation>
    <scope>NUCLEOTIDE SEQUENCE [LARGE SCALE GENOMIC DNA]</scope>
    <source>
        <strain evidence="13 14">MCB</strain>
    </source>
</reference>
<accession>A0A0J5FSC0</accession>
<evidence type="ECO:0000256" key="4">
    <source>
        <dbReference type="ARBA" id="ARBA00022695"/>
    </source>
</evidence>